<proteinExistence type="predicted"/>
<name>A0A2P2L815_RHIMU</name>
<reference evidence="1" key="1">
    <citation type="submission" date="2018-02" db="EMBL/GenBank/DDBJ databases">
        <title>Rhizophora mucronata_Transcriptome.</title>
        <authorList>
            <person name="Meera S.P."/>
            <person name="Sreeshan A."/>
            <person name="Augustine A."/>
        </authorList>
    </citation>
    <scope>NUCLEOTIDE SEQUENCE</scope>
    <source>
        <tissue evidence="1">Leaf</tissue>
    </source>
</reference>
<accession>A0A2P2L815</accession>
<organism evidence="1">
    <name type="scientific">Rhizophora mucronata</name>
    <name type="common">Asiatic mangrove</name>
    <dbReference type="NCBI Taxonomy" id="61149"/>
    <lineage>
        <taxon>Eukaryota</taxon>
        <taxon>Viridiplantae</taxon>
        <taxon>Streptophyta</taxon>
        <taxon>Embryophyta</taxon>
        <taxon>Tracheophyta</taxon>
        <taxon>Spermatophyta</taxon>
        <taxon>Magnoliopsida</taxon>
        <taxon>eudicotyledons</taxon>
        <taxon>Gunneridae</taxon>
        <taxon>Pentapetalae</taxon>
        <taxon>rosids</taxon>
        <taxon>fabids</taxon>
        <taxon>Malpighiales</taxon>
        <taxon>Rhizophoraceae</taxon>
        <taxon>Rhizophora</taxon>
    </lineage>
</organism>
<dbReference type="AlphaFoldDB" id="A0A2P2L815"/>
<dbReference type="EMBL" id="GGEC01033612">
    <property type="protein sequence ID" value="MBX14096.1"/>
    <property type="molecule type" value="Transcribed_RNA"/>
</dbReference>
<protein>
    <submittedName>
        <fullName evidence="1">Uncharacterized protein MANES_04G016200</fullName>
    </submittedName>
</protein>
<sequence length="68" mass="8162">MEFLEHLDNKTLHKTADPLNCRKKVTTSIREDYLFVRIKVNWYTFNHSSDSIVQESFGLEGFFFFWLA</sequence>
<evidence type="ECO:0000313" key="1">
    <source>
        <dbReference type="EMBL" id="MBX14096.1"/>
    </source>
</evidence>